<proteinExistence type="predicted"/>
<comment type="caution">
    <text evidence="2">The sequence shown here is derived from an EMBL/GenBank/DDBJ whole genome shotgun (WGS) entry which is preliminary data.</text>
</comment>
<dbReference type="Proteomes" id="UP001157126">
    <property type="component" value="Unassembled WGS sequence"/>
</dbReference>
<feature type="domain" description="ARB-07466-like C-terminal" evidence="1">
    <location>
        <begin position="41"/>
        <end position="137"/>
    </location>
</feature>
<accession>A0ABQ6IPF0</accession>
<evidence type="ECO:0000313" key="3">
    <source>
        <dbReference type="Proteomes" id="UP001157126"/>
    </source>
</evidence>
<keyword evidence="3" id="KW-1185">Reference proteome</keyword>
<evidence type="ECO:0000259" key="1">
    <source>
        <dbReference type="Pfam" id="PF26571"/>
    </source>
</evidence>
<sequence>MATAAPANAHPAPRVGTFSTHVQNAQGLAMSCRLSTGPGTSGLQSWPAAVRARIAAEFGMTNIGGHRPGSGRSDHHTGHAIDVMVRGEKGTEIANWVRANARGLNVKYVIWEQGYWQPGMSGYRPMEDRGGDTANHYDHVHISFKQGAGSCPS</sequence>
<name>A0ABQ6IPF0_9MICO</name>
<reference evidence="3" key="1">
    <citation type="journal article" date="2019" name="Int. J. Syst. Evol. Microbiol.">
        <title>The Global Catalogue of Microorganisms (GCM) 10K type strain sequencing project: providing services to taxonomists for standard genome sequencing and annotation.</title>
        <authorList>
            <consortium name="The Broad Institute Genomics Platform"/>
            <consortium name="The Broad Institute Genome Sequencing Center for Infectious Disease"/>
            <person name="Wu L."/>
            <person name="Ma J."/>
        </authorList>
    </citation>
    <scope>NUCLEOTIDE SEQUENCE [LARGE SCALE GENOMIC DNA]</scope>
    <source>
        <strain evidence="3">NBRC 113072</strain>
    </source>
</reference>
<dbReference type="InterPro" id="IPR058593">
    <property type="entry name" value="ARB_07466-like_C"/>
</dbReference>
<gene>
    <name evidence="2" type="ORF">GCM10025883_13940</name>
</gene>
<dbReference type="EMBL" id="BSUO01000001">
    <property type="protein sequence ID" value="GMA39349.1"/>
    <property type="molecule type" value="Genomic_DNA"/>
</dbReference>
<dbReference type="Pfam" id="PF26571">
    <property type="entry name" value="VldE"/>
    <property type="match status" value="1"/>
</dbReference>
<organism evidence="2 3">
    <name type="scientific">Mobilicoccus caccae</name>
    <dbReference type="NCBI Taxonomy" id="1859295"/>
    <lineage>
        <taxon>Bacteria</taxon>
        <taxon>Bacillati</taxon>
        <taxon>Actinomycetota</taxon>
        <taxon>Actinomycetes</taxon>
        <taxon>Micrococcales</taxon>
        <taxon>Dermatophilaceae</taxon>
        <taxon>Mobilicoccus</taxon>
    </lineage>
</organism>
<protein>
    <recommendedName>
        <fullName evidence="1">ARB-07466-like C-terminal domain-containing protein</fullName>
    </recommendedName>
</protein>
<evidence type="ECO:0000313" key="2">
    <source>
        <dbReference type="EMBL" id="GMA39349.1"/>
    </source>
</evidence>